<organism evidence="3">
    <name type="scientific">marine metagenome</name>
    <dbReference type="NCBI Taxonomy" id="408172"/>
    <lineage>
        <taxon>unclassified sequences</taxon>
        <taxon>metagenomes</taxon>
        <taxon>ecological metagenomes</taxon>
    </lineage>
</organism>
<accession>A0A381S4G9</accession>
<comment type="cofactor">
    <cofactor evidence="1">
        <name>pyridoxal 5'-phosphate</name>
        <dbReference type="ChEBI" id="CHEBI:597326"/>
    </cofactor>
</comment>
<protein>
    <recommendedName>
        <fullName evidence="4">Glutamate-1-semialdehyde 2,1-aminomutase</fullName>
    </recommendedName>
</protein>
<dbReference type="PANTHER" id="PTHR43713">
    <property type="entry name" value="GLUTAMATE-1-SEMIALDEHYDE 2,1-AMINOMUTASE"/>
    <property type="match status" value="1"/>
</dbReference>
<dbReference type="Pfam" id="PF00202">
    <property type="entry name" value="Aminotran_3"/>
    <property type="match status" value="1"/>
</dbReference>
<dbReference type="SUPFAM" id="SSF53383">
    <property type="entry name" value="PLP-dependent transferases"/>
    <property type="match status" value="1"/>
</dbReference>
<dbReference type="GO" id="GO:0008483">
    <property type="term" value="F:transaminase activity"/>
    <property type="evidence" value="ECO:0007669"/>
    <property type="project" value="InterPro"/>
</dbReference>
<proteinExistence type="predicted"/>
<evidence type="ECO:0000313" key="3">
    <source>
        <dbReference type="EMBL" id="SUZ98228.1"/>
    </source>
</evidence>
<keyword evidence="2" id="KW-0663">Pyridoxal phosphate</keyword>
<dbReference type="AlphaFoldDB" id="A0A381S4G9"/>
<dbReference type="PANTHER" id="PTHR43713:SF3">
    <property type="entry name" value="GLUTAMATE-1-SEMIALDEHYDE 2,1-AMINOMUTASE 1, CHLOROPLASTIC-RELATED"/>
    <property type="match status" value="1"/>
</dbReference>
<dbReference type="InterPro" id="IPR015424">
    <property type="entry name" value="PyrdxlP-dep_Trfase"/>
</dbReference>
<gene>
    <name evidence="3" type="ORF">METZ01_LOCUS51082</name>
</gene>
<dbReference type="CDD" id="cd00610">
    <property type="entry name" value="OAT_like"/>
    <property type="match status" value="1"/>
</dbReference>
<dbReference type="Gene3D" id="3.40.640.10">
    <property type="entry name" value="Type I PLP-dependent aspartate aminotransferase-like (Major domain)"/>
    <property type="match status" value="1"/>
</dbReference>
<dbReference type="InterPro" id="IPR015422">
    <property type="entry name" value="PyrdxlP-dep_Trfase_small"/>
</dbReference>
<dbReference type="EMBL" id="UINC01002584">
    <property type="protein sequence ID" value="SUZ98228.1"/>
    <property type="molecule type" value="Genomic_DNA"/>
</dbReference>
<sequence length="437" mass="48025">MSKRSLEKSNKHFKKAINKLPLGVTSNFRYWGDDETIYIDHASGCRLWDLDDNEYIDYRLAYGPYILGYADPRVDQAAREGIEIGGVFALATELEYEVANKISAMVPSAELVRYSNSGTEAVMAALRVARAYSKRDEFIMIEGGYHGVSDAVLWDIDLDEWDPTAGSPVLASSSQGIPKHNGELLHLVPMNDASRLEDLLKEKHNDIGALLIEPILGNCCSIGATQEYMDAVRSLCDQYNVVLVIDEVKTGFRVAKGGVQELYGVEADLCTFAKSIANGYPIAAVCGKEELMRSIKYGGVLHGGTFTAHSVAISAANKTLDILQNTNALETVNQYGTDLRDGLSKILSNHNVAHCFTGHPSMSGLFLSESAPTNARDFKGSNYPFYEKLAEELLEDGVLCEFDPREPWFICEAHAKDALQPTLTAFEAALERSLEGE</sequence>
<dbReference type="InterPro" id="IPR005814">
    <property type="entry name" value="Aminotrans_3"/>
</dbReference>
<evidence type="ECO:0000256" key="2">
    <source>
        <dbReference type="ARBA" id="ARBA00022898"/>
    </source>
</evidence>
<dbReference type="Gene3D" id="3.90.1150.10">
    <property type="entry name" value="Aspartate Aminotransferase, domain 1"/>
    <property type="match status" value="1"/>
</dbReference>
<evidence type="ECO:0008006" key="4">
    <source>
        <dbReference type="Google" id="ProtNLM"/>
    </source>
</evidence>
<dbReference type="InterPro" id="IPR015421">
    <property type="entry name" value="PyrdxlP-dep_Trfase_major"/>
</dbReference>
<evidence type="ECO:0000256" key="1">
    <source>
        <dbReference type="ARBA" id="ARBA00001933"/>
    </source>
</evidence>
<dbReference type="GO" id="GO:0030170">
    <property type="term" value="F:pyridoxal phosphate binding"/>
    <property type="evidence" value="ECO:0007669"/>
    <property type="project" value="InterPro"/>
</dbReference>
<reference evidence="3" key="1">
    <citation type="submission" date="2018-05" db="EMBL/GenBank/DDBJ databases">
        <authorList>
            <person name="Lanie J.A."/>
            <person name="Ng W.-L."/>
            <person name="Kazmierczak K.M."/>
            <person name="Andrzejewski T.M."/>
            <person name="Davidsen T.M."/>
            <person name="Wayne K.J."/>
            <person name="Tettelin H."/>
            <person name="Glass J.I."/>
            <person name="Rusch D."/>
            <person name="Podicherti R."/>
            <person name="Tsui H.-C.T."/>
            <person name="Winkler M.E."/>
        </authorList>
    </citation>
    <scope>NUCLEOTIDE SEQUENCE</scope>
</reference>
<name>A0A381S4G9_9ZZZZ</name>